<gene>
    <name evidence="2" type="ORF">FB458_0804</name>
</gene>
<feature type="transmembrane region" description="Helical" evidence="1">
    <location>
        <begin position="161"/>
        <end position="186"/>
    </location>
</feature>
<dbReference type="InterPro" id="IPR010390">
    <property type="entry name" value="ABC-2_transporter-like"/>
</dbReference>
<keyword evidence="1" id="KW-0812">Transmembrane</keyword>
<reference evidence="2 3" key="1">
    <citation type="submission" date="2019-06" db="EMBL/GenBank/DDBJ databases">
        <title>Sequencing the genomes of 1000 actinobacteria strains.</title>
        <authorList>
            <person name="Klenk H.-P."/>
        </authorList>
    </citation>
    <scope>NUCLEOTIDE SEQUENCE [LARGE SCALE GENOMIC DNA]</scope>
    <source>
        <strain evidence="2 3">DSM 18607</strain>
    </source>
</reference>
<feature type="transmembrane region" description="Helical" evidence="1">
    <location>
        <begin position="74"/>
        <end position="94"/>
    </location>
</feature>
<dbReference type="EMBL" id="VFMN01000001">
    <property type="protein sequence ID" value="TQJ07736.1"/>
    <property type="molecule type" value="Genomic_DNA"/>
</dbReference>
<name>A0A542DXD0_9MICO</name>
<keyword evidence="1" id="KW-0472">Membrane</keyword>
<evidence type="ECO:0000256" key="1">
    <source>
        <dbReference type="SAM" id="Phobius"/>
    </source>
</evidence>
<proteinExistence type="predicted"/>
<dbReference type="AlphaFoldDB" id="A0A542DXD0"/>
<organism evidence="2 3">
    <name type="scientific">Lapillicoccus jejuensis</name>
    <dbReference type="NCBI Taxonomy" id="402171"/>
    <lineage>
        <taxon>Bacteria</taxon>
        <taxon>Bacillati</taxon>
        <taxon>Actinomycetota</taxon>
        <taxon>Actinomycetes</taxon>
        <taxon>Micrococcales</taxon>
        <taxon>Intrasporangiaceae</taxon>
        <taxon>Lapillicoccus</taxon>
    </lineage>
</organism>
<keyword evidence="1" id="KW-1133">Transmembrane helix</keyword>
<evidence type="ECO:0000313" key="2">
    <source>
        <dbReference type="EMBL" id="TQJ07736.1"/>
    </source>
</evidence>
<accession>A0A542DXD0</accession>
<feature type="transmembrane region" description="Helical" evidence="1">
    <location>
        <begin position="136"/>
        <end position="155"/>
    </location>
</feature>
<dbReference type="RefSeq" id="WP_246061056.1">
    <property type="nucleotide sequence ID" value="NZ_BAAAPR010000008.1"/>
</dbReference>
<dbReference type="PANTHER" id="PTHR36832:SF2">
    <property type="entry name" value="INTEGRAL MEMBRANE PROTEIN"/>
    <property type="match status" value="1"/>
</dbReference>
<comment type="caution">
    <text evidence="2">The sequence shown here is derived from an EMBL/GenBank/DDBJ whole genome shotgun (WGS) entry which is preliminary data.</text>
</comment>
<dbReference type="PANTHER" id="PTHR36832">
    <property type="entry name" value="SLR1174 PROTEIN-RELATED"/>
    <property type="match status" value="1"/>
</dbReference>
<evidence type="ECO:0000313" key="3">
    <source>
        <dbReference type="Proteomes" id="UP000317893"/>
    </source>
</evidence>
<protein>
    <submittedName>
        <fullName evidence="2">ABC-2 type transport system permease protein</fullName>
    </submittedName>
</protein>
<sequence>MRALTGGVAGGPVGELRTLGLLVRAGFRRETTYTAAMFAGLFTNVVFGFIRSAILLAAVAAAGGTLAGYDAGSVGAYVWLSQGLIGAVTLTGTAEIAERVRTGDVAVDFVRPVDVQLAHLATDLGRAAYTTIPRGLPSVAVGALTVGLVMPAQVLPYVLGALSVVLAVTLSFLVRFAVNLVGFWVVETRGITTLFTVAYGFLSGLYVPVHLFPGWLGVVATATPFPSILQSPIDVLSGRVLDGDAVRVLLVQVGWVAAAALLGQVLLRAGRRKLEVQGG</sequence>
<keyword evidence="3" id="KW-1185">Reference proteome</keyword>
<feature type="transmembrane region" description="Helical" evidence="1">
    <location>
        <begin position="245"/>
        <end position="267"/>
    </location>
</feature>
<dbReference type="Proteomes" id="UP000317893">
    <property type="component" value="Unassembled WGS sequence"/>
</dbReference>
<dbReference type="Pfam" id="PF06182">
    <property type="entry name" value="ABC2_membrane_6"/>
    <property type="match status" value="1"/>
</dbReference>
<feature type="transmembrane region" description="Helical" evidence="1">
    <location>
        <begin position="38"/>
        <end position="62"/>
    </location>
</feature>
<feature type="transmembrane region" description="Helical" evidence="1">
    <location>
        <begin position="198"/>
        <end position="225"/>
    </location>
</feature>